<dbReference type="AlphaFoldDB" id="A0AA88GJV7"/>
<proteinExistence type="predicted"/>
<feature type="region of interest" description="Disordered" evidence="1">
    <location>
        <begin position="1"/>
        <end position="31"/>
    </location>
</feature>
<keyword evidence="2" id="KW-1133">Transmembrane helix</keyword>
<dbReference type="EMBL" id="PYSW02000031">
    <property type="protein sequence ID" value="KAG2378859.1"/>
    <property type="molecule type" value="Genomic_DNA"/>
</dbReference>
<keyword evidence="4" id="KW-1185">Reference proteome</keyword>
<name>A0AA88GJV7_NAELO</name>
<reference evidence="3 4" key="1">
    <citation type="journal article" date="2018" name="BMC Genomics">
        <title>The genome of Naegleria lovaniensis, the basis for a comparative approach to unravel pathogenicity factors of the human pathogenic amoeba N. fowleri.</title>
        <authorList>
            <person name="Liechti N."/>
            <person name="Schurch N."/>
            <person name="Bruggmann R."/>
            <person name="Wittwer M."/>
        </authorList>
    </citation>
    <scope>NUCLEOTIDE SEQUENCE [LARGE SCALE GENOMIC DNA]</scope>
    <source>
        <strain evidence="3 4">ATCC 30569</strain>
    </source>
</reference>
<evidence type="ECO:0000256" key="1">
    <source>
        <dbReference type="SAM" id="MobiDB-lite"/>
    </source>
</evidence>
<evidence type="ECO:0000313" key="3">
    <source>
        <dbReference type="EMBL" id="KAG2378859.1"/>
    </source>
</evidence>
<sequence length="586" mass="66211">MHTKVVPVVDDSSRHDGSSASSMAHRSTKDEQQDLLNDLDENGSCGGVIKEKKPVKLEGFFSMRVVIIMLIIVLLLTCSIFIWLASFIGSNQAMTEVTNSLIEQVGHKITVFLRGEISPCAELAWTIAHDFNMGLIPRKPPLEYLFRKNSIFRPSSLGIFFPNEIYTYFNLTIFPNGVPTQQFTIYIKPKDYVGVEHWYANVTDGSLMGLVMNQTTLFNITSLAYWVTSFKYFDSLNLDGVYGDPYVVVNSTACIYYSVKLFDPVLLAQNNTKKVIGISKVNLSLLNIERYLSQLSILGKGYVLVSESNDLVIGGSINTTALNRISRVSLYELTDRNAGLLMKDIKDRYESMHSTPYSFQISSLGVDYRISRLPFTLENIQWNVFLIVYSEDVSRTTTINTGISIGVAAVVIVLGLMTSVVIGYLITQPLRYLERQFMQIKKFDLDKVHFTSSRFKEIDAIYEDLHDMVVWLNEFKSFLPEAIFNQLRNMEQDSNTLQVTSKINQQGSSFASNQHHDHNKDAHHGELESCTGSKNSTHNLSSLSGSHKSKQQEMGGLFKLGLFEKDTSVVNVKLIGMCQHDYFRNY</sequence>
<feature type="compositionally biased region" description="Basic and acidic residues" evidence="1">
    <location>
        <begin position="514"/>
        <end position="527"/>
    </location>
</feature>
<protein>
    <submittedName>
        <fullName evidence="3">Uncharacterized protein</fullName>
    </submittedName>
</protein>
<feature type="transmembrane region" description="Helical" evidence="2">
    <location>
        <begin position="403"/>
        <end position="426"/>
    </location>
</feature>
<feature type="transmembrane region" description="Helical" evidence="2">
    <location>
        <begin position="61"/>
        <end position="85"/>
    </location>
</feature>
<evidence type="ECO:0000256" key="2">
    <source>
        <dbReference type="SAM" id="Phobius"/>
    </source>
</evidence>
<dbReference type="Proteomes" id="UP000816034">
    <property type="component" value="Unassembled WGS sequence"/>
</dbReference>
<gene>
    <name evidence="3" type="ORF">C9374_008007</name>
</gene>
<evidence type="ECO:0000313" key="4">
    <source>
        <dbReference type="Proteomes" id="UP000816034"/>
    </source>
</evidence>
<keyword evidence="2" id="KW-0472">Membrane</keyword>
<dbReference type="RefSeq" id="XP_044546121.1">
    <property type="nucleotide sequence ID" value="XM_044698036.1"/>
</dbReference>
<keyword evidence="2" id="KW-0812">Transmembrane</keyword>
<accession>A0AA88GJV7</accession>
<organism evidence="3 4">
    <name type="scientific">Naegleria lovaniensis</name>
    <name type="common">Amoeba</name>
    <dbReference type="NCBI Taxonomy" id="51637"/>
    <lineage>
        <taxon>Eukaryota</taxon>
        <taxon>Discoba</taxon>
        <taxon>Heterolobosea</taxon>
        <taxon>Tetramitia</taxon>
        <taxon>Eutetramitia</taxon>
        <taxon>Vahlkampfiidae</taxon>
        <taxon>Naegleria</taxon>
    </lineage>
</organism>
<dbReference type="GeneID" id="68100461"/>
<feature type="region of interest" description="Disordered" evidence="1">
    <location>
        <begin position="508"/>
        <end position="548"/>
    </location>
</feature>
<comment type="caution">
    <text evidence="3">The sequence shown here is derived from an EMBL/GenBank/DDBJ whole genome shotgun (WGS) entry which is preliminary data.</text>
</comment>
<feature type="compositionally biased region" description="Polar residues" evidence="1">
    <location>
        <begin position="530"/>
        <end position="546"/>
    </location>
</feature>